<dbReference type="InterPro" id="IPR013766">
    <property type="entry name" value="Thioredoxin_domain"/>
</dbReference>
<dbReference type="Proteomes" id="UP001458946">
    <property type="component" value="Unassembled WGS sequence"/>
</dbReference>
<dbReference type="InterPro" id="IPR036249">
    <property type="entry name" value="Thioredoxin-like_sf"/>
</dbReference>
<evidence type="ECO:0000256" key="5">
    <source>
        <dbReference type="SAM" id="Phobius"/>
    </source>
</evidence>
<dbReference type="RefSeq" id="WP_353541701.1">
    <property type="nucleotide sequence ID" value="NZ_BAABRN010000012.1"/>
</dbReference>
<evidence type="ECO:0000256" key="2">
    <source>
        <dbReference type="ARBA" id="ARBA00022748"/>
    </source>
</evidence>
<keyword evidence="2" id="KW-0201">Cytochrome c-type biogenesis</keyword>
<organism evidence="7 8">
    <name type="scientific">Deinococcus xinjiangensis</name>
    <dbReference type="NCBI Taxonomy" id="457454"/>
    <lineage>
        <taxon>Bacteria</taxon>
        <taxon>Thermotogati</taxon>
        <taxon>Deinococcota</taxon>
        <taxon>Deinococci</taxon>
        <taxon>Deinococcales</taxon>
        <taxon>Deinococcaceae</taxon>
        <taxon>Deinococcus</taxon>
    </lineage>
</organism>
<name>A0ABP9V8X0_9DEIO</name>
<dbReference type="InterPro" id="IPR017937">
    <property type="entry name" value="Thioredoxin_CS"/>
</dbReference>
<evidence type="ECO:0000256" key="4">
    <source>
        <dbReference type="ARBA" id="ARBA00023284"/>
    </source>
</evidence>
<dbReference type="InterPro" id="IPR050553">
    <property type="entry name" value="Thioredoxin_ResA/DsbE_sf"/>
</dbReference>
<comment type="subcellular location">
    <subcellularLocation>
        <location evidence="1">Cell envelope</location>
    </subcellularLocation>
</comment>
<dbReference type="PANTHER" id="PTHR42852:SF6">
    <property type="entry name" value="THIOL:DISULFIDE INTERCHANGE PROTEIN DSBE"/>
    <property type="match status" value="1"/>
</dbReference>
<feature type="transmembrane region" description="Helical" evidence="5">
    <location>
        <begin position="15"/>
        <end position="34"/>
    </location>
</feature>
<evidence type="ECO:0000256" key="1">
    <source>
        <dbReference type="ARBA" id="ARBA00004196"/>
    </source>
</evidence>
<dbReference type="Pfam" id="PF08534">
    <property type="entry name" value="Redoxin"/>
    <property type="match status" value="1"/>
</dbReference>
<dbReference type="Gene3D" id="3.40.30.10">
    <property type="entry name" value="Glutaredoxin"/>
    <property type="match status" value="1"/>
</dbReference>
<reference evidence="7 8" key="1">
    <citation type="submission" date="2024-02" db="EMBL/GenBank/DDBJ databases">
        <title>Deinococcus xinjiangensis NBRC 107630.</title>
        <authorList>
            <person name="Ichikawa N."/>
            <person name="Katano-Makiyama Y."/>
            <person name="Hidaka K."/>
        </authorList>
    </citation>
    <scope>NUCLEOTIDE SEQUENCE [LARGE SCALE GENOMIC DNA]</scope>
    <source>
        <strain evidence="7 8">NBRC 107630</strain>
    </source>
</reference>
<gene>
    <name evidence="7" type="ORF">Dxin01_01474</name>
</gene>
<dbReference type="InterPro" id="IPR013740">
    <property type="entry name" value="Redoxin"/>
</dbReference>
<accession>A0ABP9V8X0</accession>
<comment type="caution">
    <text evidence="7">The sequence shown here is derived from an EMBL/GenBank/DDBJ whole genome shotgun (WGS) entry which is preliminary data.</text>
</comment>
<dbReference type="PROSITE" id="PS51352">
    <property type="entry name" value="THIOREDOXIN_2"/>
    <property type="match status" value="1"/>
</dbReference>
<keyword evidence="5" id="KW-1133">Transmembrane helix</keyword>
<evidence type="ECO:0000259" key="6">
    <source>
        <dbReference type="PROSITE" id="PS51352"/>
    </source>
</evidence>
<dbReference type="PANTHER" id="PTHR42852">
    <property type="entry name" value="THIOL:DISULFIDE INTERCHANGE PROTEIN DSBE"/>
    <property type="match status" value="1"/>
</dbReference>
<keyword evidence="5" id="KW-0812">Transmembrane</keyword>
<keyword evidence="4" id="KW-0676">Redox-active center</keyword>
<keyword evidence="3" id="KW-1015">Disulfide bond</keyword>
<dbReference type="EMBL" id="BAABRN010000012">
    <property type="protein sequence ID" value="GAA5501735.1"/>
    <property type="molecule type" value="Genomic_DNA"/>
</dbReference>
<protein>
    <recommendedName>
        <fullName evidence="6">Thioredoxin domain-containing protein</fullName>
    </recommendedName>
</protein>
<sequence length="265" mass="28052">MLALGSDGINLGPLLLGWGNLSLLPGLLTWFALARFREAQAVALVVLLVARLGATLAGWTSSRPLLDNLWDVLDVRRGGWAWGMGLLAGGLCVLALVAWRGRATPLLAQVMRAAGPALLAGALPLLLKPAPSAVVLPAVQLTQLDGIPAQLPRPAVVNLWASWCGPCRSELPLLLAEAERDPHLILLNVGENAATVSRFLGGTPAHVWLGGEQLTGPLRVAGFPTTFVLDAAGQVTTRHLGPLTRADLLRLQKYAQETKKESSHD</sequence>
<evidence type="ECO:0000313" key="7">
    <source>
        <dbReference type="EMBL" id="GAA5501735.1"/>
    </source>
</evidence>
<keyword evidence="5" id="KW-0472">Membrane</keyword>
<dbReference type="PROSITE" id="PS00194">
    <property type="entry name" value="THIOREDOXIN_1"/>
    <property type="match status" value="1"/>
</dbReference>
<evidence type="ECO:0000313" key="8">
    <source>
        <dbReference type="Proteomes" id="UP001458946"/>
    </source>
</evidence>
<feature type="domain" description="Thioredoxin" evidence="6">
    <location>
        <begin position="124"/>
        <end position="257"/>
    </location>
</feature>
<evidence type="ECO:0000256" key="3">
    <source>
        <dbReference type="ARBA" id="ARBA00023157"/>
    </source>
</evidence>
<dbReference type="CDD" id="cd02966">
    <property type="entry name" value="TlpA_like_family"/>
    <property type="match status" value="1"/>
</dbReference>
<proteinExistence type="predicted"/>
<dbReference type="SUPFAM" id="SSF52833">
    <property type="entry name" value="Thioredoxin-like"/>
    <property type="match status" value="1"/>
</dbReference>
<feature type="transmembrane region" description="Helical" evidence="5">
    <location>
        <begin position="79"/>
        <end position="99"/>
    </location>
</feature>
<keyword evidence="8" id="KW-1185">Reference proteome</keyword>
<feature type="transmembrane region" description="Helical" evidence="5">
    <location>
        <begin position="41"/>
        <end position="59"/>
    </location>
</feature>